<feature type="coiled-coil region" evidence="7">
    <location>
        <begin position="290"/>
        <end position="327"/>
    </location>
</feature>
<evidence type="ECO:0000256" key="8">
    <source>
        <dbReference type="SAM" id="MobiDB-lite"/>
    </source>
</evidence>
<keyword evidence="3 6" id="KW-0863">Zinc-finger</keyword>
<evidence type="ECO:0000256" key="5">
    <source>
        <dbReference type="ARBA" id="ARBA00023242"/>
    </source>
</evidence>
<reference evidence="10 11" key="1">
    <citation type="submission" date="2019-02" db="EMBL/GenBank/DDBJ databases">
        <title>Genome sequencing of the rare red list fungi Dentipellis fragilis.</title>
        <authorList>
            <person name="Buettner E."/>
            <person name="Kellner H."/>
        </authorList>
    </citation>
    <scope>NUCLEOTIDE SEQUENCE [LARGE SCALE GENOMIC DNA]</scope>
    <source>
        <strain evidence="10 11">DSM 105465</strain>
    </source>
</reference>
<comment type="similarity">
    <text evidence="6">Belongs to the BRE1 family.</text>
</comment>
<keyword evidence="4 6" id="KW-0862">Zinc</keyword>
<dbReference type="EC" id="2.3.2.27" evidence="6"/>
<keyword evidence="6" id="KW-0833">Ubl conjugation pathway</keyword>
<evidence type="ECO:0000256" key="4">
    <source>
        <dbReference type="ARBA" id="ARBA00022833"/>
    </source>
</evidence>
<dbReference type="AlphaFoldDB" id="A0A4Y9ZDW0"/>
<keyword evidence="2 6" id="KW-0479">Metal-binding</keyword>
<dbReference type="GO" id="GO:0005634">
    <property type="term" value="C:nucleus"/>
    <property type="evidence" value="ECO:0007669"/>
    <property type="project" value="UniProtKB-SubCell"/>
</dbReference>
<keyword evidence="5 6" id="KW-0539">Nucleus</keyword>
<evidence type="ECO:0000259" key="9">
    <source>
        <dbReference type="Pfam" id="PF26095"/>
    </source>
</evidence>
<protein>
    <recommendedName>
        <fullName evidence="6">E3 ubiquitin protein ligase</fullName>
        <ecNumber evidence="6">2.3.2.27</ecNumber>
    </recommendedName>
</protein>
<feature type="coiled-coil region" evidence="7">
    <location>
        <begin position="360"/>
        <end position="423"/>
    </location>
</feature>
<feature type="compositionally biased region" description="Pro residues" evidence="8">
    <location>
        <begin position="273"/>
        <end position="282"/>
    </location>
</feature>
<feature type="region of interest" description="Disordered" evidence="8">
    <location>
        <begin position="1"/>
        <end position="53"/>
    </location>
</feature>
<comment type="caution">
    <text evidence="10">The sequence shown here is derived from an EMBL/GenBank/DDBJ whole genome shotgun (WGS) entry which is preliminary data.</text>
</comment>
<accession>A0A4Y9ZDW0</accession>
<dbReference type="STRING" id="205917.A0A4Y9ZDW0"/>
<dbReference type="Pfam" id="PF26095">
    <property type="entry name" value="CC_Bre1"/>
    <property type="match status" value="1"/>
</dbReference>
<dbReference type="GO" id="GO:0061630">
    <property type="term" value="F:ubiquitin protein ligase activity"/>
    <property type="evidence" value="ECO:0007669"/>
    <property type="project" value="UniProtKB-EC"/>
</dbReference>
<evidence type="ECO:0000256" key="6">
    <source>
        <dbReference type="RuleBase" id="RU365038"/>
    </source>
</evidence>
<keyword evidence="6 7" id="KW-0175">Coiled coil</keyword>
<feature type="domain" description="BRE1-like coiled-coil containing" evidence="9">
    <location>
        <begin position="82"/>
        <end position="221"/>
    </location>
</feature>
<feature type="coiled-coil region" evidence="7">
    <location>
        <begin position="66"/>
        <end position="93"/>
    </location>
</feature>
<sequence>MESRKRPHLEEPEPLYPKKRALTDSTGSPVLANGVVSATLPAGDDDEPKDQSTLEQFRKEAIFRRMRYYARENSRSQRRIEELEHRKSSYEASLAVIGACWTQLLNTIRTVVKAEPEGPESEPAAPIDLSQYAWAESEPELEETLKEKVQDTRKLVDSLVELSSSGAAKDSVPRTFQHTQTECILLRSRLAAVQAELQESNSRYEKVYAELQRTEIRNDRAQSLTVQAVHGGGTPSIPSQEPKTEGESTEEPVSGDVKMEDAKAEESETKPQPSSPESPPPSGASLSAEIEELRNIAKMREDNIVELENQNAALQEARRALEVERSQPSYESISQTPYFQYLAESLSLAQKAKTDRDTELESVLKKNSELEASKVDWQQQAKTDLEAAVAEANKLCAKKNEENSRLRQQREQLNAELHERKSSDIAYRKSLDEFTALAQNREERIGVLTSEVARLKSLLAAKAGDEDLTAFFLREKSGDVSYVDDLQRRLETAEQRAKALEDQLSWFDADSPDVVKHMRSEAEARQQLAEATRLLKQYQTTYGESSTLPPDMKQLTSQLERFEQELKTLRLQDTQRVQAEAAMYTELDQLSSVWESAEKQLKKKVFDLAEMEQRIEKASQEKAKADNKYWSAMRFKEASESALKNYKRDAERQLKVVEALRDTEKALKSQVSSIERELAICKQNTLRHSLAAEQAKMERTEARNKYAEELQKHEATGRALQYYQSNHNAESAQGRRLEEELAQSRKEAQQAAAVAKAKPQTSSQKEASLQKEIDKCMSVLKCSTCRMNMRNTVITKCMHRILETIRRFCIHELSLRDVMVPPEELDKPSQFNDATVVAFLSQIIAPHLRKLDLGLRPEYYGARVDNVVCVGYVCKVNVLIGYVLDESSARLCIPRTWSPESCVLITLNVPAFERYILWRNSQQPGRLPSLSPHTDITEGTRVQMDAALENGRRKPSAQRGDVAVQDKLCFQVERR</sequence>
<proteinExistence type="inferred from homology"/>
<dbReference type="UniPathway" id="UPA00143"/>
<feature type="coiled-coil region" evidence="7">
    <location>
        <begin position="190"/>
        <end position="217"/>
    </location>
</feature>
<dbReference type="PANTHER" id="PTHR23163">
    <property type="entry name" value="RING FINGER PROTEIN-RELATED"/>
    <property type="match status" value="1"/>
</dbReference>
<evidence type="ECO:0000256" key="1">
    <source>
        <dbReference type="ARBA" id="ARBA00004123"/>
    </source>
</evidence>
<keyword evidence="11" id="KW-1185">Reference proteome</keyword>
<comment type="catalytic activity">
    <reaction evidence="6">
        <text>S-ubiquitinyl-[E2 ubiquitin-conjugating enzyme]-L-cysteine + [acceptor protein]-L-lysine = [E2 ubiquitin-conjugating enzyme]-L-cysteine + N(6)-ubiquitinyl-[acceptor protein]-L-lysine.</text>
        <dbReference type="EC" id="2.3.2.27"/>
    </reaction>
</comment>
<dbReference type="Proteomes" id="UP000298327">
    <property type="component" value="Unassembled WGS sequence"/>
</dbReference>
<evidence type="ECO:0000256" key="2">
    <source>
        <dbReference type="ARBA" id="ARBA00022723"/>
    </source>
</evidence>
<dbReference type="GO" id="GO:0033503">
    <property type="term" value="C:HULC complex"/>
    <property type="evidence" value="ECO:0007669"/>
    <property type="project" value="TreeGrafter"/>
</dbReference>
<evidence type="ECO:0000256" key="7">
    <source>
        <dbReference type="SAM" id="Coils"/>
    </source>
</evidence>
<feature type="region of interest" description="Disordered" evidence="8">
    <location>
        <begin position="227"/>
        <end position="285"/>
    </location>
</feature>
<feature type="compositionally biased region" description="Basic and acidic residues" evidence="8">
    <location>
        <begin position="257"/>
        <end position="269"/>
    </location>
</feature>
<keyword evidence="6" id="KW-0156">Chromatin regulator</keyword>
<keyword evidence="6" id="KW-0808">Transferase</keyword>
<dbReference type="EMBL" id="SEOQ01000030">
    <property type="protein sequence ID" value="TFY71948.1"/>
    <property type="molecule type" value="Genomic_DNA"/>
</dbReference>
<dbReference type="OrthoDB" id="10266039at2759"/>
<feature type="coiled-coil region" evidence="7">
    <location>
        <begin position="483"/>
        <end position="572"/>
    </location>
</feature>
<evidence type="ECO:0000256" key="3">
    <source>
        <dbReference type="ARBA" id="ARBA00022771"/>
    </source>
</evidence>
<dbReference type="InterPro" id="IPR058643">
    <property type="entry name" value="BRE1-like_CC"/>
</dbReference>
<dbReference type="PANTHER" id="PTHR23163:SF0">
    <property type="entry name" value="E3 UBIQUITIN-PROTEIN LIGASE BRE1"/>
    <property type="match status" value="1"/>
</dbReference>
<comment type="subcellular location">
    <subcellularLocation>
        <location evidence="1 6">Nucleus</location>
    </subcellularLocation>
</comment>
<dbReference type="InterPro" id="IPR013956">
    <property type="entry name" value="E3_ubiquit_lig_Bre1"/>
</dbReference>
<feature type="compositionally biased region" description="Basic and acidic residues" evidence="8">
    <location>
        <begin position="1"/>
        <end position="11"/>
    </location>
</feature>
<dbReference type="GO" id="GO:0006325">
    <property type="term" value="P:chromatin organization"/>
    <property type="evidence" value="ECO:0007669"/>
    <property type="project" value="UniProtKB-KW"/>
</dbReference>
<dbReference type="GO" id="GO:0008270">
    <property type="term" value="F:zinc ion binding"/>
    <property type="evidence" value="ECO:0007669"/>
    <property type="project" value="UniProtKB-KW"/>
</dbReference>
<name>A0A4Y9ZDW0_9AGAM</name>
<dbReference type="Pfam" id="PF08647">
    <property type="entry name" value="BRE1"/>
    <property type="match status" value="1"/>
</dbReference>
<evidence type="ECO:0000313" key="11">
    <source>
        <dbReference type="Proteomes" id="UP000298327"/>
    </source>
</evidence>
<gene>
    <name evidence="10" type="ORF">EVG20_g1051</name>
</gene>
<dbReference type="GO" id="GO:0016567">
    <property type="term" value="P:protein ubiquitination"/>
    <property type="evidence" value="ECO:0007669"/>
    <property type="project" value="UniProtKB-UniRule"/>
</dbReference>
<feature type="coiled-coil region" evidence="7">
    <location>
        <begin position="601"/>
        <end position="758"/>
    </location>
</feature>
<organism evidence="10 11">
    <name type="scientific">Dentipellis fragilis</name>
    <dbReference type="NCBI Taxonomy" id="205917"/>
    <lineage>
        <taxon>Eukaryota</taxon>
        <taxon>Fungi</taxon>
        <taxon>Dikarya</taxon>
        <taxon>Basidiomycota</taxon>
        <taxon>Agaricomycotina</taxon>
        <taxon>Agaricomycetes</taxon>
        <taxon>Russulales</taxon>
        <taxon>Hericiaceae</taxon>
        <taxon>Dentipellis</taxon>
    </lineage>
</organism>
<evidence type="ECO:0000313" key="10">
    <source>
        <dbReference type="EMBL" id="TFY71948.1"/>
    </source>
</evidence>
<comment type="pathway">
    <text evidence="6">Protein modification; protein ubiquitination.</text>
</comment>